<dbReference type="STRING" id="104259.A0A0F7VCK1"/>
<keyword evidence="1" id="KW-0812">Transmembrane</keyword>
<evidence type="ECO:0000313" key="3">
    <source>
        <dbReference type="EMBL" id="CEO59718.1"/>
    </source>
</evidence>
<feature type="domain" description="Prion-inhibition and propagation HeLo" evidence="2">
    <location>
        <begin position="6"/>
        <end position="195"/>
    </location>
</feature>
<keyword evidence="1" id="KW-0472">Membrane</keyword>
<reference evidence="4" key="1">
    <citation type="journal article" date="2015" name="Genome Announc.">
        <title>Draft genome sequence of the fungus Penicillium brasilianum MG11.</title>
        <authorList>
            <person name="Horn F."/>
            <person name="Linde J."/>
            <person name="Mattern D.J."/>
            <person name="Walther G."/>
            <person name="Guthke R."/>
            <person name="Brakhage A.A."/>
            <person name="Valiante V."/>
        </authorList>
    </citation>
    <scope>NUCLEOTIDE SEQUENCE [LARGE SCALE GENOMIC DNA]</scope>
    <source>
        <strain evidence="4">MG11</strain>
    </source>
</reference>
<keyword evidence="1" id="KW-1133">Transmembrane helix</keyword>
<accession>A0A0F7VCK1</accession>
<dbReference type="Gene3D" id="1.20.120.1020">
    <property type="entry name" value="Prion-inhibition and propagation, HeLo domain"/>
    <property type="match status" value="1"/>
</dbReference>
<protein>
    <recommendedName>
        <fullName evidence="2">Prion-inhibition and propagation HeLo domain-containing protein</fullName>
    </recommendedName>
</protein>
<sequence>MAEPFGIAAGAVGIAAAFTACVDCFHYVQFGRHFGRDFQTDLLSLDCAKLRLTRWGQAVNILNDPQLGRPDVTSAEIQTVKSSLLQIKALFDDTEKISKKYTLDAKAEDDLSILSNSDMDPAVLALANRMKALASKRQQGRCISKRASWALYHRSELSELITNIISLIDNVEKLFPASRIQLELVKQEIAEIQGNNRRVLKLVEAAAQGVDDMLRTAAGEAYTGHRYLSVNIEGKAHTGDAFDNDWTSKDVGAKSHVYDGVMVKTEGKALVGNKFGGRDFWDD</sequence>
<proteinExistence type="predicted"/>
<dbReference type="Pfam" id="PF14479">
    <property type="entry name" value="HeLo"/>
    <property type="match status" value="1"/>
</dbReference>
<feature type="transmembrane region" description="Helical" evidence="1">
    <location>
        <begin position="6"/>
        <end position="28"/>
    </location>
</feature>
<organism evidence="3 4">
    <name type="scientific">Penicillium brasilianum</name>
    <dbReference type="NCBI Taxonomy" id="104259"/>
    <lineage>
        <taxon>Eukaryota</taxon>
        <taxon>Fungi</taxon>
        <taxon>Dikarya</taxon>
        <taxon>Ascomycota</taxon>
        <taxon>Pezizomycotina</taxon>
        <taxon>Eurotiomycetes</taxon>
        <taxon>Eurotiomycetidae</taxon>
        <taxon>Eurotiales</taxon>
        <taxon>Aspergillaceae</taxon>
        <taxon>Penicillium</taxon>
    </lineage>
</organism>
<keyword evidence="4" id="KW-1185">Reference proteome</keyword>
<evidence type="ECO:0000259" key="2">
    <source>
        <dbReference type="Pfam" id="PF14479"/>
    </source>
</evidence>
<dbReference type="OrthoDB" id="20872at2759"/>
<dbReference type="PANTHER" id="PTHR37542">
    <property type="entry name" value="HELO DOMAIN-CONTAINING PROTEIN-RELATED"/>
    <property type="match status" value="1"/>
</dbReference>
<dbReference type="PANTHER" id="PTHR37542:SF3">
    <property type="entry name" value="PRION-INHIBITION AND PROPAGATION HELO DOMAIN-CONTAINING PROTEIN"/>
    <property type="match status" value="1"/>
</dbReference>
<dbReference type="Proteomes" id="UP000042958">
    <property type="component" value="Unassembled WGS sequence"/>
</dbReference>
<evidence type="ECO:0000313" key="4">
    <source>
        <dbReference type="Proteomes" id="UP000042958"/>
    </source>
</evidence>
<dbReference type="EMBL" id="CDHK01000004">
    <property type="protein sequence ID" value="CEO59718.1"/>
    <property type="molecule type" value="Genomic_DNA"/>
</dbReference>
<evidence type="ECO:0000256" key="1">
    <source>
        <dbReference type="SAM" id="Phobius"/>
    </source>
</evidence>
<gene>
    <name evidence="3" type="ORF">PMG11_04383</name>
</gene>
<name>A0A0F7VCK1_PENBI</name>
<dbReference type="AlphaFoldDB" id="A0A0F7VCK1"/>
<dbReference type="InterPro" id="IPR038305">
    <property type="entry name" value="HeLo_sf"/>
</dbReference>
<dbReference type="InterPro" id="IPR029498">
    <property type="entry name" value="HeLo_dom"/>
</dbReference>